<dbReference type="SUPFAM" id="SSF52047">
    <property type="entry name" value="RNI-like"/>
    <property type="match status" value="1"/>
</dbReference>
<dbReference type="SMART" id="SM00368">
    <property type="entry name" value="LRR_RI"/>
    <property type="match status" value="6"/>
</dbReference>
<feature type="compositionally biased region" description="Polar residues" evidence="3">
    <location>
        <begin position="34"/>
        <end position="50"/>
    </location>
</feature>
<evidence type="ECO:0000256" key="1">
    <source>
        <dbReference type="ARBA" id="ARBA00004430"/>
    </source>
</evidence>
<dbReference type="KEGG" id="vcn:VOLCADRAFT_86673"/>
<feature type="region of interest" description="Disordered" evidence="3">
    <location>
        <begin position="1433"/>
        <end position="1460"/>
    </location>
</feature>
<evidence type="ECO:0000256" key="2">
    <source>
        <dbReference type="SAM" id="Coils"/>
    </source>
</evidence>
<dbReference type="Gene3D" id="3.80.10.10">
    <property type="entry name" value="Ribonuclease Inhibitor"/>
    <property type="match status" value="1"/>
</dbReference>
<feature type="region of interest" description="Disordered" evidence="3">
    <location>
        <begin position="1380"/>
        <end position="1418"/>
    </location>
</feature>
<sequence>MAQSDNRRDLQHASKLGRDGSGKSGQTLAHYVSASHSASGMVTSTENGIGNNLLPAPPPLTDMLSFRLQPPMQGTGPQQPPQTSTHPEQLISSLRQSTAWATPVGGSPPRAIPRLASSRESTALLEEARKKAQEAMEVLSGGQATAALQELEAVLGPREMNLTALVTATRNLRGDLCKELHNTEKQASFARAQIKALERQHDLLRHQLRLRPEPILLPPPPAVAGLSDTGTPSMSPKNQNYNFDALMVPRSGNGSMSAPQSPMAHGKPRLDGSSPLPLRPGYFNAMAATASAVGGDPAAEGGAIGGGGILGAVSGSRDGSSRDGATAAAAAAAMFNGDAPAGFAGAVAAAAAAAAAAASPTAQLSSLSFNERSGLEYPGGGTSLLSGKWSLAGAMERTLRMRALNRMEAALAALAAEQAAHERPPSRGIVEAAPPVDVEELRRLKHTPQGIAENLVLHPRPIAAMQPDTPSYLGVNVRRTPSPGPGPLLGPADGLSGAPRRLGAIGGGSFAFTPGSTSPDLGASLQWNNRGISTAKMHLLKEALAQSPQLVRLCLAGNKMSNEDVTELMSLLSDPAGPRIQEIILDQNTNLSWRCALPLALALGMSPDMAATSTAADWAAVAAAMPSSATPASIVAPPAVPSARDKIHRLDIRVLSLCGVKLGDKGVSQLAEGLRANNSLRELDLRRCGISDAGGAVLMDVLESNGQLQRLDVSWNALRTESARVLEVALAGNAGLRELSLAHNGFNDLDGARVIKGLLNHGRWLQVDLSHNTLGPGSCMMAGELLRRLGAAAASIMVQGNYAEGWPRLPTIGGPGGSSSPHSHSAGWPQQQQQLLMQTSRTDPLVDTHSVGRNAVPVPDPSKRPYGMADDRSAPPSPTTLRLSAGQLGSQLLKGQPSLALDGNPLGSTGLRIILDAMEAMSQSLMSAAGLGPPDPSDLEDFAGAEVPPLPLQITIANCNVAPPSERMIGGDDEANPFLPSIAVLCRPPGGSGGGRAGQAAKDAAAKKAAAAKASSAKGKTRIENRNGEYGDREMCRPKRNGGSREARSPTSSSPTPGAAHAALTLQSPHLDLQSPAGVYSLDLAHPATAVLVAYLLRMRERLNAAAEVGLVATGVTVSIGSISVNGKSIKLDQLSAVDSWTEGTLQLTVKAPAVLALEAPLPLTPRVAEWLASLVGNLTASPLWKLSVIQAAGSVCFFTPGQCLALLAGFDRDTQATESVAAAQMLYARSAQPLAFWEHVLPRLPSAQQASLRERVGDLVALDMTRPMGRYTLNLSRQVDRFVALRLQLASALENSWVENKYYVNWLNASFNGQPLDRPGLTHIRDYTLPGAGVLRLDYVSYTKPGLGMAPAPPEELAELLSRLRNCNMTHIASLLQVRAQVTPPPPPPPSRREHLRSPIGRRKQALPPPPPKPRLNAFQLMHSSLLDVARFLASPGPPPPPPPPNPDGTAPPLPQLPTSWTATCGFDTEALFRRASVVPPEWSTAGYAMPLPPIGGECGPPGSGTGAATTGTGLGTGTDAPVLRAPSLATKSMKSIVGGRAPVLSVQMRASRRRSAKGKEDEEEEWPVTQADYHAALLAMVHQAKDLPLLASKMGATHLGAAVSALLRYEGGERATAALLTALPPLAASKFLYDQVDPSPCLLPPDVRRQLLAAMPQDKVKLMEMAARGASDAAIARVRQVRTALHLWASRRLVSCEQVEAVLGALHTEGDRVAAMVVLWPRMVDGRWKKAYLALKQSEQRQVMVRLGFWHVYTCLGDPHGIFFSLDLGEPEQRDIARELVRMAVKETMRSKQEARARGGFYAATLLDLHGNGNPVSIPEDEKLWGMADSNFKTMDFLYCPTFEQSLERVSSSARQIQRYWSGLQARRQALLARAMASESATTFCYRTLLPIRTRPVQNLVRDCLRSLLGCHREELKKAGRPFYAGACAT</sequence>
<comment type="subcellular location">
    <subcellularLocation>
        <location evidence="1">Cytoplasm</location>
        <location evidence="1">Cytoskeleton</location>
        <location evidence="1">Cilium axoneme</location>
    </subcellularLocation>
</comment>
<dbReference type="eggNOG" id="KOG4308">
    <property type="taxonomic scope" value="Eukaryota"/>
</dbReference>
<feature type="compositionally biased region" description="Pro residues" evidence="3">
    <location>
        <begin position="1437"/>
        <end position="1457"/>
    </location>
</feature>
<dbReference type="Pfam" id="PF13516">
    <property type="entry name" value="LRR_6"/>
    <property type="match status" value="1"/>
</dbReference>
<feature type="compositionally biased region" description="Low complexity" evidence="3">
    <location>
        <begin position="818"/>
        <end position="838"/>
    </location>
</feature>
<dbReference type="OrthoDB" id="76105at2759"/>
<gene>
    <name evidence="4" type="ORF">VOLCADRAFT_86673</name>
</gene>
<keyword evidence="5" id="KW-1185">Reference proteome</keyword>
<dbReference type="GO" id="GO:0005930">
    <property type="term" value="C:axoneme"/>
    <property type="evidence" value="ECO:0007669"/>
    <property type="project" value="UniProtKB-SubCell"/>
</dbReference>
<evidence type="ECO:0000313" key="5">
    <source>
        <dbReference type="Proteomes" id="UP000001058"/>
    </source>
</evidence>
<dbReference type="Proteomes" id="UP000001058">
    <property type="component" value="Unassembled WGS sequence"/>
</dbReference>
<name>D8TJA6_VOLCA</name>
<feature type="region of interest" description="Disordered" evidence="3">
    <location>
        <begin position="1"/>
        <end position="90"/>
    </location>
</feature>
<dbReference type="InterPro" id="IPR032675">
    <property type="entry name" value="LRR_dom_sf"/>
</dbReference>
<keyword evidence="2" id="KW-0175">Coiled coil</keyword>
<proteinExistence type="predicted"/>
<feature type="compositionally biased region" description="Low complexity" evidence="3">
    <location>
        <begin position="69"/>
        <end position="83"/>
    </location>
</feature>
<dbReference type="RefSeq" id="XP_002946580.1">
    <property type="nucleotide sequence ID" value="XM_002946534.1"/>
</dbReference>
<reference evidence="4 5" key="1">
    <citation type="journal article" date="2010" name="Science">
        <title>Genomic analysis of organismal complexity in the multicellular green alga Volvox carteri.</title>
        <authorList>
            <person name="Prochnik S.E."/>
            <person name="Umen J."/>
            <person name="Nedelcu A.M."/>
            <person name="Hallmann A."/>
            <person name="Miller S.M."/>
            <person name="Nishii I."/>
            <person name="Ferris P."/>
            <person name="Kuo A."/>
            <person name="Mitros T."/>
            <person name="Fritz-Laylin L.K."/>
            <person name="Hellsten U."/>
            <person name="Chapman J."/>
            <person name="Simakov O."/>
            <person name="Rensing S.A."/>
            <person name="Terry A."/>
            <person name="Pangilinan J."/>
            <person name="Kapitonov V."/>
            <person name="Jurka J."/>
            <person name="Salamov A."/>
            <person name="Shapiro H."/>
            <person name="Schmutz J."/>
            <person name="Grimwood J."/>
            <person name="Lindquist E."/>
            <person name="Lucas S."/>
            <person name="Grigoriev I.V."/>
            <person name="Schmitt R."/>
            <person name="Kirk D."/>
            <person name="Rokhsar D.S."/>
        </authorList>
    </citation>
    <scope>NUCLEOTIDE SEQUENCE [LARGE SCALE GENOMIC DNA]</scope>
    <source>
        <strain evidence="5">f. Nagariensis / Eve</strain>
    </source>
</reference>
<feature type="coiled-coil region" evidence="2">
    <location>
        <begin position="180"/>
        <end position="207"/>
    </location>
</feature>
<feature type="region of interest" description="Disordered" evidence="3">
    <location>
        <begin position="250"/>
        <end position="276"/>
    </location>
</feature>
<feature type="compositionally biased region" description="Basic and acidic residues" evidence="3">
    <location>
        <begin position="1021"/>
        <end position="1048"/>
    </location>
</feature>
<accession>D8TJA6</accession>
<organism evidence="5">
    <name type="scientific">Volvox carteri f. nagariensis</name>
    <dbReference type="NCBI Taxonomy" id="3068"/>
    <lineage>
        <taxon>Eukaryota</taxon>
        <taxon>Viridiplantae</taxon>
        <taxon>Chlorophyta</taxon>
        <taxon>core chlorophytes</taxon>
        <taxon>Chlorophyceae</taxon>
        <taxon>CS clade</taxon>
        <taxon>Chlamydomonadales</taxon>
        <taxon>Volvocaceae</taxon>
        <taxon>Volvox</taxon>
    </lineage>
</organism>
<evidence type="ECO:0000313" key="4">
    <source>
        <dbReference type="EMBL" id="EFJ52507.1"/>
    </source>
</evidence>
<dbReference type="GeneID" id="9617726"/>
<feature type="region of interest" description="Disordered" evidence="3">
    <location>
        <begin position="812"/>
        <end position="883"/>
    </location>
</feature>
<feature type="compositionally biased region" description="Low complexity" evidence="3">
    <location>
        <begin position="1049"/>
        <end position="1061"/>
    </location>
</feature>
<feature type="non-terminal residue" evidence="4">
    <location>
        <position position="1932"/>
    </location>
</feature>
<feature type="compositionally biased region" description="Basic and acidic residues" evidence="3">
    <location>
        <begin position="1"/>
        <end position="21"/>
    </location>
</feature>
<dbReference type="EMBL" id="GL378324">
    <property type="protein sequence ID" value="EFJ52507.1"/>
    <property type="molecule type" value="Genomic_DNA"/>
</dbReference>
<feature type="region of interest" description="Disordered" evidence="3">
    <location>
        <begin position="1550"/>
        <end position="1569"/>
    </location>
</feature>
<dbReference type="PANTHER" id="PTHR24114:SF2">
    <property type="entry name" value="F-BOX DOMAIN-CONTAINING PROTEIN-RELATED"/>
    <property type="match status" value="1"/>
</dbReference>
<dbReference type="PANTHER" id="PTHR24114">
    <property type="entry name" value="LEUCINE RICH REPEAT FAMILY PROTEIN"/>
    <property type="match status" value="1"/>
</dbReference>
<dbReference type="InterPro" id="IPR052394">
    <property type="entry name" value="LRR-containing"/>
</dbReference>
<feature type="region of interest" description="Disordered" evidence="3">
    <location>
        <begin position="1012"/>
        <end position="1061"/>
    </location>
</feature>
<protein>
    <submittedName>
        <fullName evidence="4">Uncharacterized protein</fullName>
    </submittedName>
</protein>
<dbReference type="InterPro" id="IPR001611">
    <property type="entry name" value="Leu-rich_rpt"/>
</dbReference>
<dbReference type="InParanoid" id="D8TJA6"/>
<evidence type="ECO:0000256" key="3">
    <source>
        <dbReference type="SAM" id="MobiDB-lite"/>
    </source>
</evidence>